<dbReference type="Proteomes" id="UP000007799">
    <property type="component" value="Unassembled WGS sequence"/>
</dbReference>
<name>F2UA23_SALR5</name>
<dbReference type="InParanoid" id="F2UA23"/>
<proteinExistence type="predicted"/>
<evidence type="ECO:0000256" key="1">
    <source>
        <dbReference type="SAM" id="MobiDB-lite"/>
    </source>
</evidence>
<dbReference type="KEGG" id="sre:PTSG_05308"/>
<dbReference type="InterPro" id="IPR035899">
    <property type="entry name" value="DBL_dom_sf"/>
</dbReference>
<reference evidence="2" key="1">
    <citation type="submission" date="2009-08" db="EMBL/GenBank/DDBJ databases">
        <title>Annotation of Salpingoeca rosetta.</title>
        <authorList>
            <consortium name="The Broad Institute Genome Sequencing Platform"/>
            <person name="Russ C."/>
            <person name="Cuomo C."/>
            <person name="Burger G."/>
            <person name="Gray M.W."/>
            <person name="Holland P.W.H."/>
            <person name="King N."/>
            <person name="Lang F.B.F."/>
            <person name="Roger A.J."/>
            <person name="Ruiz-Trillo I."/>
            <person name="Young S.K."/>
            <person name="Zeng Q."/>
            <person name="Gargeya S."/>
            <person name="Alvarado L."/>
            <person name="Berlin A."/>
            <person name="Chapman S.B."/>
            <person name="Chen Z."/>
            <person name="Freedman E."/>
            <person name="Gellesch M."/>
            <person name="Goldberg J."/>
            <person name="Griggs A."/>
            <person name="Gujja S."/>
            <person name="Heilman E."/>
            <person name="Heiman D."/>
            <person name="Howarth C."/>
            <person name="Mehta T."/>
            <person name="Neiman D."/>
            <person name="Pearson M."/>
            <person name="Roberts A."/>
            <person name="Saif S."/>
            <person name="Shea T."/>
            <person name="Shenoy N."/>
            <person name="Sisk P."/>
            <person name="Stolte C."/>
            <person name="Sykes S."/>
            <person name="White J."/>
            <person name="Yandava C."/>
            <person name="Haas B."/>
            <person name="Nusbaum C."/>
            <person name="Birren B."/>
        </authorList>
    </citation>
    <scope>NUCLEOTIDE SEQUENCE [LARGE SCALE GENOMIC DNA]</scope>
    <source>
        <strain evidence="2">ATCC 50818</strain>
    </source>
</reference>
<organism evidence="3">
    <name type="scientific">Salpingoeca rosetta (strain ATCC 50818 / BSB-021)</name>
    <dbReference type="NCBI Taxonomy" id="946362"/>
    <lineage>
        <taxon>Eukaryota</taxon>
        <taxon>Choanoflagellata</taxon>
        <taxon>Craspedida</taxon>
        <taxon>Salpingoecidae</taxon>
        <taxon>Salpingoeca</taxon>
    </lineage>
</organism>
<dbReference type="RefSeq" id="XP_004993880.1">
    <property type="nucleotide sequence ID" value="XM_004993823.1"/>
</dbReference>
<dbReference type="AlphaFoldDB" id="F2UA23"/>
<keyword evidence="3" id="KW-1185">Reference proteome</keyword>
<accession>F2UA23</accession>
<feature type="region of interest" description="Disordered" evidence="1">
    <location>
        <begin position="113"/>
        <end position="138"/>
    </location>
</feature>
<dbReference type="Gene3D" id="1.20.900.10">
    <property type="entry name" value="Dbl homology (DH) domain"/>
    <property type="match status" value="1"/>
</dbReference>
<dbReference type="EMBL" id="GL832966">
    <property type="protein sequence ID" value="EGD73598.1"/>
    <property type="molecule type" value="Genomic_DNA"/>
</dbReference>
<evidence type="ECO:0000313" key="3">
    <source>
        <dbReference type="Proteomes" id="UP000007799"/>
    </source>
</evidence>
<gene>
    <name evidence="2" type="ORF">PTSG_05308</name>
</gene>
<evidence type="ECO:0000313" key="2">
    <source>
        <dbReference type="EMBL" id="EGD73598.1"/>
    </source>
</evidence>
<dbReference type="GeneID" id="16074459"/>
<protein>
    <submittedName>
        <fullName evidence="2">Uncharacterized protein</fullName>
    </submittedName>
</protein>
<sequence>MSRATAIRLSGRVGNNDRINGVYVQVEDQVLPDSLRQSADRRPVFYNQGGNLVMFYSAQLQCWVISEDVAGTTAPAIAQSTARHPLDIQAPWRVAHAREFQPDPNIRLEVHAPTAQQRQPQAQPPQPAQPQQHHRQQKTYRLSDVINSLITHEERLIKHLALVLDKFARDTTIMDTMPATYHSVLFGGVTKLYTLHTSIVDRLKETSHASNKEQIRLLQWLKATLESTSPPFVFSLPLVHHTANIVRSSPLSAVACPALPHREAQLGVTVNEELSRIGAALASLSSAVNIGHVPHDEVVH</sequence>
<dbReference type="SUPFAM" id="SSF48065">
    <property type="entry name" value="DBL homology domain (DH-domain)"/>
    <property type="match status" value="1"/>
</dbReference>